<feature type="compositionally biased region" description="Acidic residues" evidence="4">
    <location>
        <begin position="671"/>
        <end position="688"/>
    </location>
</feature>
<feature type="compositionally biased region" description="Basic and acidic residues" evidence="4">
    <location>
        <begin position="734"/>
        <end position="753"/>
    </location>
</feature>
<feature type="compositionally biased region" description="Basic residues" evidence="4">
    <location>
        <begin position="626"/>
        <end position="639"/>
    </location>
</feature>
<feature type="compositionally biased region" description="Acidic residues" evidence="4">
    <location>
        <begin position="945"/>
        <end position="960"/>
    </location>
</feature>
<feature type="compositionally biased region" description="Low complexity" evidence="4">
    <location>
        <begin position="820"/>
        <end position="833"/>
    </location>
</feature>
<dbReference type="InterPro" id="IPR006709">
    <property type="entry name" value="SSU_processome_Utp14"/>
</dbReference>
<dbReference type="EMBL" id="JAPEVG010000012">
    <property type="protein sequence ID" value="KAJ8496706.1"/>
    <property type="molecule type" value="Genomic_DNA"/>
</dbReference>
<evidence type="ECO:0000256" key="1">
    <source>
        <dbReference type="ARBA" id="ARBA00004604"/>
    </source>
</evidence>
<keyword evidence="3" id="KW-0539">Nucleus</keyword>
<dbReference type="PANTHER" id="PTHR14150">
    <property type="entry name" value="U3 SMALL NUCLEOLAR RNA-ASSOCIATED PROTEIN 14"/>
    <property type="match status" value="1"/>
</dbReference>
<feature type="compositionally biased region" description="Acidic residues" evidence="4">
    <location>
        <begin position="242"/>
        <end position="267"/>
    </location>
</feature>
<feature type="compositionally biased region" description="Low complexity" evidence="4">
    <location>
        <begin position="915"/>
        <end position="937"/>
    </location>
</feature>
<feature type="compositionally biased region" description="Basic and acidic residues" evidence="4">
    <location>
        <begin position="885"/>
        <end position="895"/>
    </location>
</feature>
<protein>
    <recommendedName>
        <fullName evidence="7">U3 small nucleolar RNA-associated protein 14</fullName>
    </recommendedName>
</protein>
<evidence type="ECO:0000313" key="5">
    <source>
        <dbReference type="EMBL" id="KAJ8496706.1"/>
    </source>
</evidence>
<organism evidence="5 6">
    <name type="scientific">Trametes cubensis</name>
    <dbReference type="NCBI Taxonomy" id="1111947"/>
    <lineage>
        <taxon>Eukaryota</taxon>
        <taxon>Fungi</taxon>
        <taxon>Dikarya</taxon>
        <taxon>Basidiomycota</taxon>
        <taxon>Agaricomycotina</taxon>
        <taxon>Agaricomycetes</taxon>
        <taxon>Polyporales</taxon>
        <taxon>Polyporaceae</taxon>
        <taxon>Trametes</taxon>
    </lineage>
</organism>
<dbReference type="Proteomes" id="UP001215151">
    <property type="component" value="Unassembled WGS sequence"/>
</dbReference>
<feature type="compositionally biased region" description="Basic and acidic residues" evidence="4">
    <location>
        <begin position="859"/>
        <end position="876"/>
    </location>
</feature>
<feature type="compositionally biased region" description="Basic and acidic residues" evidence="4">
    <location>
        <begin position="216"/>
        <end position="227"/>
    </location>
</feature>
<feature type="region of interest" description="Disordered" evidence="4">
    <location>
        <begin position="441"/>
        <end position="468"/>
    </location>
</feature>
<comment type="subcellular location">
    <subcellularLocation>
        <location evidence="1">Nucleus</location>
        <location evidence="1">Nucleolus</location>
    </subcellularLocation>
</comment>
<keyword evidence="6" id="KW-1185">Reference proteome</keyword>
<dbReference type="GO" id="GO:0032040">
    <property type="term" value="C:small-subunit processome"/>
    <property type="evidence" value="ECO:0007669"/>
    <property type="project" value="InterPro"/>
</dbReference>
<dbReference type="PANTHER" id="PTHR14150:SF12">
    <property type="entry name" value="U3 SMALL NUCLEOLAR RNA-ASSOCIATED PROTEIN 14 HOMOLOG A"/>
    <property type="match status" value="1"/>
</dbReference>
<feature type="compositionally biased region" description="Acidic residues" evidence="4">
    <location>
        <begin position="167"/>
        <end position="193"/>
    </location>
</feature>
<feature type="region of interest" description="Disordered" evidence="4">
    <location>
        <begin position="1016"/>
        <end position="1037"/>
    </location>
</feature>
<feature type="compositionally biased region" description="Basic and acidic residues" evidence="4">
    <location>
        <begin position="154"/>
        <end position="166"/>
    </location>
</feature>
<gene>
    <name evidence="5" type="ORF">ONZ51_g922</name>
</gene>
<evidence type="ECO:0000256" key="4">
    <source>
        <dbReference type="SAM" id="MobiDB-lite"/>
    </source>
</evidence>
<evidence type="ECO:0000256" key="2">
    <source>
        <dbReference type="ARBA" id="ARBA00022553"/>
    </source>
</evidence>
<dbReference type="AlphaFoldDB" id="A0AAD7XFZ3"/>
<feature type="region of interest" description="Disordered" evidence="4">
    <location>
        <begin position="619"/>
        <end position="691"/>
    </location>
</feature>
<reference evidence="5" key="1">
    <citation type="submission" date="2022-11" db="EMBL/GenBank/DDBJ databases">
        <title>Genome Sequence of Cubamyces cubensis.</title>
        <authorList>
            <person name="Buettner E."/>
        </authorList>
    </citation>
    <scope>NUCLEOTIDE SEQUENCE</scope>
    <source>
        <strain evidence="5">MPL-01</strain>
    </source>
</reference>
<feature type="compositionally biased region" description="Basic and acidic residues" evidence="4">
    <location>
        <begin position="275"/>
        <end position="306"/>
    </location>
</feature>
<keyword evidence="2" id="KW-0597">Phosphoprotein</keyword>
<evidence type="ECO:0000313" key="6">
    <source>
        <dbReference type="Proteomes" id="UP001215151"/>
    </source>
</evidence>
<proteinExistence type="predicted"/>
<feature type="compositionally biased region" description="Acidic residues" evidence="4">
    <location>
        <begin position="307"/>
        <end position="352"/>
    </location>
</feature>
<feature type="compositionally biased region" description="Basic residues" evidence="4">
    <location>
        <begin position="202"/>
        <end position="215"/>
    </location>
</feature>
<name>A0AAD7XFZ3_9APHY</name>
<dbReference type="GO" id="GO:0006364">
    <property type="term" value="P:rRNA processing"/>
    <property type="evidence" value="ECO:0007669"/>
    <property type="project" value="InterPro"/>
</dbReference>
<accession>A0AAD7XFZ3</accession>
<feature type="compositionally biased region" description="Low complexity" evidence="4">
    <location>
        <begin position="441"/>
        <end position="451"/>
    </location>
</feature>
<comment type="caution">
    <text evidence="5">The sequence shown here is derived from an EMBL/GenBank/DDBJ whole genome shotgun (WGS) entry which is preliminary data.</text>
</comment>
<feature type="compositionally biased region" description="Basic and acidic residues" evidence="4">
    <location>
        <begin position="457"/>
        <end position="468"/>
    </location>
</feature>
<evidence type="ECO:0000256" key="3">
    <source>
        <dbReference type="ARBA" id="ARBA00023242"/>
    </source>
</evidence>
<sequence length="1149" mass="125981">MNFARSTFHGGLLQTPPPWLRDAVRDMRARYPNDAFDVVGRLALNPSTGGHVTIFRLVCGDCPGKLLLVMAKGRSSGKGAKSAQSSRKAGNALGYAKRQSLKSKALSPGDVGDVYEYQQEKVRRAKVKLQLEKDELAGVGGAESGSEEEGEGTTSRRRDTRPRLVGENDDDDKIDEDEDEEIDSDGAFDESDEERFAGFSFSHKKKAKSKAKPKKKSDSGRSVRFAEVDLDEDGDGAKSDAQADEASEDSEADEDEDEEEEEGDPSEFIDVLDVLDGRGEPESEDERGKAQREDVQKERASRKTAEADEEDEEMDSDEEAHSEEEDSEEGGDDEDEEMISASEVEEEGDDSALLDLENFVTGLDAGQKRKAPDDEDGKEGEEAKRARKRRLLPERTEAGAENEFIASSGAGKLNLDDLLAPLEGQSSNLQSLKKSAKVLSSSSGKVKTLSAPLPQRAAEKLDREAAYEQTKEEVDKWKATMQRIKEAEHLSFPLQAEPKSRTSNLELAAKFKPTTELESAVDKLLKSAKMRENEIAQTESLKMNHLSVEEVAARRAELAKMRDLMFRAEAKAKRIAKIKSKTYRRLKKKERARLAAKLGEDSEEDLDDEEARLKREVERARERATLRHKNTGKWAKAMRGRGELDEDQRRDINEMLDRGEKLRRKIRGEGESDDDESDDESDDAEGEEGIARIKAKAFDELAALDADQAEVPEGKKGKSIFEMKFMKDAMAREQRKAHEMVDDFIKEMGGHDPDGDEEQGERPDVDGPSGAIVQRVGGRVVYRPGALNTGIRPVGSLASDTSSVTLKSTDLPPEARDTPIEQSASPPSSPIAQRPVPPPAEEVNPWLAQASAAAKAGQTKHEVAISKESGAAEKSKNKLRKRVQKRLEEKEKAQEDAAVDISLSTVMTLSEPGPSKAKAAQTSTSSSAKPASTSAAKGKARASQEDGDDSDSDANSEVEEQEKALAQKGKGKGKANGVKAFEQRDLVALAFAGDNVVQDFAEAKRREIQEDAPKEIDTTLPGWGSWGGKGAKKAPPKPHLVKKVAGVDPTARADYKKAHVIISEKRDKKAAKYLVKDLPYPYTSKAQFERSMEVPLGTEWNTRLGFQRATLPKVVTKIACSCPQQSQLRTPASTLGLPVACVPQHPSTY</sequence>
<feature type="region of interest" description="Disordered" evidence="4">
    <location>
        <begin position="734"/>
        <end position="976"/>
    </location>
</feature>
<dbReference type="Pfam" id="PF04615">
    <property type="entry name" value="Utp14"/>
    <property type="match status" value="1"/>
</dbReference>
<evidence type="ECO:0008006" key="7">
    <source>
        <dbReference type="Google" id="ProtNLM"/>
    </source>
</evidence>
<feature type="compositionally biased region" description="Polar residues" evidence="4">
    <location>
        <begin position="798"/>
        <end position="808"/>
    </location>
</feature>
<feature type="region of interest" description="Disordered" evidence="4">
    <location>
        <begin position="136"/>
        <end position="403"/>
    </location>
</feature>
<feature type="compositionally biased region" description="Basic and acidic residues" evidence="4">
    <location>
        <begin position="640"/>
        <end position="660"/>
    </location>
</feature>